<dbReference type="InterPro" id="IPR050709">
    <property type="entry name" value="Biotin_Carboxyl_Carrier/Decarb"/>
</dbReference>
<feature type="domain" description="Lipoyl-binding" evidence="3">
    <location>
        <begin position="49"/>
        <end position="124"/>
    </location>
</feature>
<dbReference type="EMBL" id="JABFDB010000057">
    <property type="protein sequence ID" value="NYZ25134.1"/>
    <property type="molecule type" value="Genomic_DNA"/>
</dbReference>
<reference evidence="4 5" key="1">
    <citation type="submission" date="2020-05" db="EMBL/GenBank/DDBJ databases">
        <title>Azospirillum oleiclasticum sp. nov, a nitrogen-fixing and heavy crude oil-emulsifying bacterium isolated from the crude oil of Yumen Oilfield.</title>
        <authorList>
            <person name="Wu D."/>
            <person name="Cai M."/>
            <person name="Zhang X."/>
        </authorList>
    </citation>
    <scope>NUCLEOTIDE SEQUENCE [LARGE SCALE GENOMIC DNA]</scope>
    <source>
        <strain evidence="4 5">ROY-1-1-2</strain>
    </source>
</reference>
<dbReference type="Proteomes" id="UP000584642">
    <property type="component" value="Unassembled WGS sequence"/>
</dbReference>
<name>A0ABX2TLT8_9PROT</name>
<dbReference type="RefSeq" id="WP_180286908.1">
    <property type="nucleotide sequence ID" value="NZ_JABFDB010000057.1"/>
</dbReference>
<comment type="caution">
    <text evidence="4">The sequence shown here is derived from an EMBL/GenBank/DDBJ whole genome shotgun (WGS) entry which is preliminary data.</text>
</comment>
<dbReference type="InterPro" id="IPR001882">
    <property type="entry name" value="Biotin_BS"/>
</dbReference>
<organism evidence="4 5">
    <name type="scientific">Azospirillum oleiclasticum</name>
    <dbReference type="NCBI Taxonomy" id="2735135"/>
    <lineage>
        <taxon>Bacteria</taxon>
        <taxon>Pseudomonadati</taxon>
        <taxon>Pseudomonadota</taxon>
        <taxon>Alphaproteobacteria</taxon>
        <taxon>Rhodospirillales</taxon>
        <taxon>Azospirillaceae</taxon>
        <taxon>Azospirillum</taxon>
    </lineage>
</organism>
<evidence type="ECO:0000256" key="1">
    <source>
        <dbReference type="ARBA" id="ARBA00023267"/>
    </source>
</evidence>
<accession>A0ABX2TLT8</accession>
<dbReference type="SUPFAM" id="SSF51230">
    <property type="entry name" value="Single hybrid motif"/>
    <property type="match status" value="1"/>
</dbReference>
<evidence type="ECO:0000256" key="2">
    <source>
        <dbReference type="SAM" id="MobiDB-lite"/>
    </source>
</evidence>
<dbReference type="Gene3D" id="2.40.50.100">
    <property type="match status" value="1"/>
</dbReference>
<dbReference type="InterPro" id="IPR000089">
    <property type="entry name" value="Biotin_lipoyl"/>
</dbReference>
<proteinExistence type="predicted"/>
<evidence type="ECO:0000313" key="4">
    <source>
        <dbReference type="EMBL" id="NYZ25134.1"/>
    </source>
</evidence>
<dbReference type="Pfam" id="PF00364">
    <property type="entry name" value="Biotin_lipoyl"/>
    <property type="match status" value="1"/>
</dbReference>
<dbReference type="PANTHER" id="PTHR45266:SF3">
    <property type="entry name" value="OXALOACETATE DECARBOXYLASE ALPHA CHAIN"/>
    <property type="match status" value="1"/>
</dbReference>
<feature type="region of interest" description="Disordered" evidence="2">
    <location>
        <begin position="26"/>
        <end position="52"/>
    </location>
</feature>
<dbReference type="PROSITE" id="PS50968">
    <property type="entry name" value="BIOTINYL_LIPOYL"/>
    <property type="match status" value="1"/>
</dbReference>
<keyword evidence="1" id="KW-0092">Biotin</keyword>
<dbReference type="PROSITE" id="PS00188">
    <property type="entry name" value="BIOTIN"/>
    <property type="match status" value="1"/>
</dbReference>
<keyword evidence="5" id="KW-1185">Reference proteome</keyword>
<evidence type="ECO:0000313" key="5">
    <source>
        <dbReference type="Proteomes" id="UP000584642"/>
    </source>
</evidence>
<dbReference type="InterPro" id="IPR011053">
    <property type="entry name" value="Single_hybrid_motif"/>
</dbReference>
<dbReference type="PANTHER" id="PTHR45266">
    <property type="entry name" value="OXALOACETATE DECARBOXYLASE ALPHA CHAIN"/>
    <property type="match status" value="1"/>
</dbReference>
<protein>
    <submittedName>
        <fullName evidence="4">Biotin/lipoyl-binding protein</fullName>
    </submittedName>
</protein>
<gene>
    <name evidence="4" type="ORF">HND93_36000</name>
</gene>
<dbReference type="CDD" id="cd06850">
    <property type="entry name" value="biotinyl_domain"/>
    <property type="match status" value="1"/>
</dbReference>
<sequence length="124" mass="12521">MRRFRITVEGVAYEVSVEELDATTEPLVPVRPQPPTAPLATAPASPAPAAPASDVGAIASPLAGVVVSVAVTVGDRVEAGQPLLVLEAMKMQTTLSAPRSGTVAVITVAAGAAVQEGQSLLTLR</sequence>
<evidence type="ECO:0000259" key="3">
    <source>
        <dbReference type="PROSITE" id="PS50968"/>
    </source>
</evidence>